<evidence type="ECO:0000313" key="7">
    <source>
        <dbReference type="EMBL" id="GFY81032.1"/>
    </source>
</evidence>
<dbReference type="GO" id="GO:0034755">
    <property type="term" value="P:iron ion transmembrane transport"/>
    <property type="evidence" value="ECO:0007669"/>
    <property type="project" value="TreeGrafter"/>
</dbReference>
<comment type="caution">
    <text evidence="7">The sequence shown here is derived from an EMBL/GenBank/DDBJ whole genome shotgun (WGS) entry which is preliminary data.</text>
</comment>
<evidence type="ECO:0000256" key="2">
    <source>
        <dbReference type="ARBA" id="ARBA00009965"/>
    </source>
</evidence>
<organism evidence="7 8">
    <name type="scientific">Actinidia rufa</name>
    <dbReference type="NCBI Taxonomy" id="165716"/>
    <lineage>
        <taxon>Eukaryota</taxon>
        <taxon>Viridiplantae</taxon>
        <taxon>Streptophyta</taxon>
        <taxon>Embryophyta</taxon>
        <taxon>Tracheophyta</taxon>
        <taxon>Spermatophyta</taxon>
        <taxon>Magnoliopsida</taxon>
        <taxon>eudicotyledons</taxon>
        <taxon>Gunneridae</taxon>
        <taxon>Pentapetalae</taxon>
        <taxon>asterids</taxon>
        <taxon>Ericales</taxon>
        <taxon>Actinidiaceae</taxon>
        <taxon>Actinidia</taxon>
    </lineage>
</organism>
<feature type="transmembrane region" description="Helical" evidence="6">
    <location>
        <begin position="236"/>
        <end position="256"/>
    </location>
</feature>
<dbReference type="GO" id="GO:0005384">
    <property type="term" value="F:manganese ion transmembrane transporter activity"/>
    <property type="evidence" value="ECO:0007669"/>
    <property type="project" value="TreeGrafter"/>
</dbReference>
<name>A0A7J0E429_9ERIC</name>
<dbReference type="GO" id="GO:0015086">
    <property type="term" value="F:cadmium ion transmembrane transporter activity"/>
    <property type="evidence" value="ECO:0007669"/>
    <property type="project" value="TreeGrafter"/>
</dbReference>
<sequence length="312" mass="34249">MAVSFAWMFGETKPNGVELLLGILIPKLNSKTIQQAVGVVGCIIMPHNVFLHSALVQSREVDPHKVGRVREALNYYSIESTIALAISFMINLFVTTVFAKAFYGTDIAHSIGLVNAGQYLEEKFGGGLVPILYIWGIGLLAAGQSSTITGTYAGQFIMGGFLNLRLKKWLRALITRSCAIVPTMIVALVFDTNEDTLDVLNEWLNVLQSVQIPFALIPLLCLVSKEEVMGVFKIGPVLKMVSWFVAALVIVINGYLLMDFFSSEVQGWLFGSVVSGFTTAYVAFIIYLISRGITFSNWFGFLHTKVVTNTGN</sequence>
<dbReference type="AlphaFoldDB" id="A0A7J0E429"/>
<evidence type="ECO:0000313" key="8">
    <source>
        <dbReference type="Proteomes" id="UP000585474"/>
    </source>
</evidence>
<dbReference type="GO" id="GO:0042742">
    <property type="term" value="P:defense response to bacterium"/>
    <property type="evidence" value="ECO:0007669"/>
    <property type="project" value="TreeGrafter"/>
</dbReference>
<evidence type="ECO:0000256" key="3">
    <source>
        <dbReference type="ARBA" id="ARBA00022692"/>
    </source>
</evidence>
<comment type="similarity">
    <text evidence="2">Belongs to the NRAMP (TC 2.A.55) family.</text>
</comment>
<keyword evidence="8" id="KW-1185">Reference proteome</keyword>
<comment type="subcellular location">
    <subcellularLocation>
        <location evidence="1">Membrane</location>
        <topology evidence="1">Multi-pass membrane protein</topology>
    </subcellularLocation>
</comment>
<feature type="transmembrane region" description="Helical" evidence="6">
    <location>
        <begin position="173"/>
        <end position="191"/>
    </location>
</feature>
<feature type="transmembrane region" description="Helical" evidence="6">
    <location>
        <begin position="203"/>
        <end position="224"/>
    </location>
</feature>
<dbReference type="PRINTS" id="PR00447">
    <property type="entry name" value="NATRESASSCMP"/>
</dbReference>
<dbReference type="PANTHER" id="PTHR11706:SF109">
    <property type="entry name" value="METAL TRANSPORTER NRAMP3"/>
    <property type="match status" value="1"/>
</dbReference>
<dbReference type="OrthoDB" id="409173at2759"/>
<evidence type="ECO:0000256" key="1">
    <source>
        <dbReference type="ARBA" id="ARBA00004141"/>
    </source>
</evidence>
<gene>
    <name evidence="7" type="ORF">Acr_01g0008410</name>
</gene>
<reference evidence="7 8" key="1">
    <citation type="submission" date="2019-07" db="EMBL/GenBank/DDBJ databases">
        <title>De Novo Assembly of kiwifruit Actinidia rufa.</title>
        <authorList>
            <person name="Sugita-Konishi S."/>
            <person name="Sato K."/>
            <person name="Mori E."/>
            <person name="Abe Y."/>
            <person name="Kisaki G."/>
            <person name="Hamano K."/>
            <person name="Suezawa K."/>
            <person name="Otani M."/>
            <person name="Fukuda T."/>
            <person name="Manabe T."/>
            <person name="Gomi K."/>
            <person name="Tabuchi M."/>
            <person name="Akimitsu K."/>
            <person name="Kataoka I."/>
        </authorList>
    </citation>
    <scope>NUCLEOTIDE SEQUENCE [LARGE SCALE GENOMIC DNA]</scope>
    <source>
        <strain evidence="8">cv. Fuchu</strain>
    </source>
</reference>
<accession>A0A7J0E429</accession>
<feature type="transmembrane region" description="Helical" evidence="6">
    <location>
        <begin position="124"/>
        <end position="142"/>
    </location>
</feature>
<feature type="transmembrane region" description="Helical" evidence="6">
    <location>
        <begin position="82"/>
        <end position="103"/>
    </location>
</feature>
<dbReference type="EMBL" id="BJWL01000001">
    <property type="protein sequence ID" value="GFY81032.1"/>
    <property type="molecule type" value="Genomic_DNA"/>
</dbReference>
<evidence type="ECO:0000256" key="4">
    <source>
        <dbReference type="ARBA" id="ARBA00022989"/>
    </source>
</evidence>
<proteinExistence type="inferred from homology"/>
<dbReference type="GO" id="GO:2000379">
    <property type="term" value="P:positive regulation of reactive oxygen species metabolic process"/>
    <property type="evidence" value="ECO:0007669"/>
    <property type="project" value="TreeGrafter"/>
</dbReference>
<evidence type="ECO:0000256" key="5">
    <source>
        <dbReference type="ARBA" id="ARBA00023136"/>
    </source>
</evidence>
<dbReference type="PANTHER" id="PTHR11706">
    <property type="entry name" value="SOLUTE CARRIER PROTEIN FAMILY 11 MEMBER"/>
    <property type="match status" value="1"/>
</dbReference>
<dbReference type="InterPro" id="IPR001046">
    <property type="entry name" value="NRAMP_fam"/>
</dbReference>
<dbReference type="Proteomes" id="UP000585474">
    <property type="component" value="Unassembled WGS sequence"/>
</dbReference>
<feature type="transmembrane region" description="Helical" evidence="6">
    <location>
        <begin position="268"/>
        <end position="289"/>
    </location>
</feature>
<dbReference type="Pfam" id="PF01566">
    <property type="entry name" value="Nramp"/>
    <property type="match status" value="1"/>
</dbReference>
<keyword evidence="4 6" id="KW-1133">Transmembrane helix</keyword>
<keyword evidence="3 6" id="KW-0812">Transmembrane</keyword>
<dbReference type="GO" id="GO:0005774">
    <property type="term" value="C:vacuolar membrane"/>
    <property type="evidence" value="ECO:0007669"/>
    <property type="project" value="TreeGrafter"/>
</dbReference>
<keyword evidence="5 6" id="KW-0472">Membrane</keyword>
<evidence type="ECO:0000256" key="6">
    <source>
        <dbReference type="SAM" id="Phobius"/>
    </source>
</evidence>
<protein>
    <submittedName>
        <fullName evidence="7">Natural resistance-associated macrophage protein 3</fullName>
    </submittedName>
</protein>